<sequence length="248" mass="28647">MFYEFGIFSTFYGGKEMPDWISCRSEGSSISFTIPSSSKKKLRGLNFICMDAFTYGDSYKRPYVKISNITKNLTWIYNHYVIWVKALEADSEDGEEYHVCVLSHWMFGPDEMKVGDHITITVEQIKNYVVRSGGKESYIPRIRTKACGIGFVYEDDIDEKTEEEDALGYYKSWNHIIGGDLSGFQLTTGEYILEFCNFRRDSVELVEYCPFIDGSAIYKEEKMWFKAFSGKKKSDEDVQVPRDVGNAR</sequence>
<proteinExistence type="predicted"/>
<evidence type="ECO:0000313" key="2">
    <source>
        <dbReference type="Proteomes" id="UP001206925"/>
    </source>
</evidence>
<accession>A0AAD5CDG9</accession>
<comment type="caution">
    <text evidence="1">The sequence shown here is derived from an EMBL/GenBank/DDBJ whole genome shotgun (WGS) entry which is preliminary data.</text>
</comment>
<dbReference type="Proteomes" id="UP001206925">
    <property type="component" value="Unassembled WGS sequence"/>
</dbReference>
<dbReference type="EMBL" id="JAMZMK010008627">
    <property type="protein sequence ID" value="KAI7739439.1"/>
    <property type="molecule type" value="Genomic_DNA"/>
</dbReference>
<keyword evidence="2" id="KW-1185">Reference proteome</keyword>
<dbReference type="AlphaFoldDB" id="A0AAD5CDG9"/>
<reference evidence="1" key="1">
    <citation type="submission" date="2022-06" db="EMBL/GenBank/DDBJ databases">
        <title>Uncovering the hologenomic basis of an extraordinary plant invasion.</title>
        <authorList>
            <person name="Bieker V.C."/>
            <person name="Martin M.D."/>
            <person name="Gilbert T."/>
            <person name="Hodgins K."/>
            <person name="Battlay P."/>
            <person name="Petersen B."/>
            <person name="Wilson J."/>
        </authorList>
    </citation>
    <scope>NUCLEOTIDE SEQUENCE</scope>
    <source>
        <strain evidence="1">AA19_3_7</strain>
        <tissue evidence="1">Leaf</tissue>
    </source>
</reference>
<evidence type="ECO:0000313" key="1">
    <source>
        <dbReference type="EMBL" id="KAI7739439.1"/>
    </source>
</evidence>
<gene>
    <name evidence="1" type="ORF">M8C21_003936</name>
</gene>
<protein>
    <submittedName>
        <fullName evidence="1">Uncharacterized protein</fullName>
    </submittedName>
</protein>
<organism evidence="1 2">
    <name type="scientific">Ambrosia artemisiifolia</name>
    <name type="common">Common ragweed</name>
    <dbReference type="NCBI Taxonomy" id="4212"/>
    <lineage>
        <taxon>Eukaryota</taxon>
        <taxon>Viridiplantae</taxon>
        <taxon>Streptophyta</taxon>
        <taxon>Embryophyta</taxon>
        <taxon>Tracheophyta</taxon>
        <taxon>Spermatophyta</taxon>
        <taxon>Magnoliopsida</taxon>
        <taxon>eudicotyledons</taxon>
        <taxon>Gunneridae</taxon>
        <taxon>Pentapetalae</taxon>
        <taxon>asterids</taxon>
        <taxon>campanulids</taxon>
        <taxon>Asterales</taxon>
        <taxon>Asteraceae</taxon>
        <taxon>Asteroideae</taxon>
        <taxon>Heliantheae alliance</taxon>
        <taxon>Heliantheae</taxon>
        <taxon>Ambrosia</taxon>
    </lineage>
</organism>
<name>A0AAD5CDG9_AMBAR</name>